<feature type="transmembrane region" description="Helical" evidence="1">
    <location>
        <begin position="175"/>
        <end position="195"/>
    </location>
</feature>
<dbReference type="Gene3D" id="1.20.140.150">
    <property type="match status" value="1"/>
</dbReference>
<keyword evidence="1" id="KW-0472">Membrane</keyword>
<keyword evidence="3" id="KW-1185">Reference proteome</keyword>
<organism evidence="2 3">
    <name type="scientific">Marasmius tenuissimus</name>
    <dbReference type="NCBI Taxonomy" id="585030"/>
    <lineage>
        <taxon>Eukaryota</taxon>
        <taxon>Fungi</taxon>
        <taxon>Dikarya</taxon>
        <taxon>Basidiomycota</taxon>
        <taxon>Agaricomycotina</taxon>
        <taxon>Agaricomycetes</taxon>
        <taxon>Agaricomycetidae</taxon>
        <taxon>Agaricales</taxon>
        <taxon>Marasmiineae</taxon>
        <taxon>Marasmiaceae</taxon>
        <taxon>Marasmius</taxon>
    </lineage>
</organism>
<proteinExistence type="predicted"/>
<dbReference type="InterPro" id="IPR051380">
    <property type="entry name" value="pH-response_reg_palI/RIM9"/>
</dbReference>
<evidence type="ECO:0000256" key="1">
    <source>
        <dbReference type="SAM" id="Phobius"/>
    </source>
</evidence>
<sequence length="224" mass="24632">MARAFCIPGIIFLLCATVLSFLVSISLPFLPALDVARTHFAETAIVNGQPVNELRFGVWAPCTYSRNDDRICANAHHGYSVSISNNDKDSNVNIGSGWTRGLAIHPVATAVTFIAFMLSFSTHVTVTLISSIVSFLAALLTLIAFAVDIALYAFLKHEAKKVNDVRANTKTAPGFWLTFVSLILLLLAGCTVCFGRRKDRMSGANAYPMTEKKAPFWQRFRRRA</sequence>
<feature type="transmembrane region" description="Helical" evidence="1">
    <location>
        <begin position="132"/>
        <end position="155"/>
    </location>
</feature>
<dbReference type="InterPro" id="IPR009571">
    <property type="entry name" value="SUR7/Rim9-like_fungi"/>
</dbReference>
<dbReference type="PANTHER" id="PTHR28013:SF4">
    <property type="entry name" value="MARVEL DOMAIN-CONTAINING PROTEIN"/>
    <property type="match status" value="1"/>
</dbReference>
<accession>A0ABR2ZUP5</accession>
<gene>
    <name evidence="2" type="ORF">AAF712_008117</name>
</gene>
<feature type="transmembrane region" description="Helical" evidence="1">
    <location>
        <begin position="102"/>
        <end position="120"/>
    </location>
</feature>
<dbReference type="Proteomes" id="UP001437256">
    <property type="component" value="Unassembled WGS sequence"/>
</dbReference>
<evidence type="ECO:0000313" key="2">
    <source>
        <dbReference type="EMBL" id="KAL0064864.1"/>
    </source>
</evidence>
<dbReference type="PANTHER" id="PTHR28013">
    <property type="entry name" value="PROTEIN DCV1-RELATED"/>
    <property type="match status" value="1"/>
</dbReference>
<evidence type="ECO:0008006" key="4">
    <source>
        <dbReference type="Google" id="ProtNLM"/>
    </source>
</evidence>
<comment type="caution">
    <text evidence="2">The sequence shown here is derived from an EMBL/GenBank/DDBJ whole genome shotgun (WGS) entry which is preliminary data.</text>
</comment>
<protein>
    <recommendedName>
        <fullName evidence="4">Pali-domain-containing protein</fullName>
    </recommendedName>
</protein>
<dbReference type="EMBL" id="JBBXMP010000055">
    <property type="protein sequence ID" value="KAL0064864.1"/>
    <property type="molecule type" value="Genomic_DNA"/>
</dbReference>
<reference evidence="2 3" key="1">
    <citation type="submission" date="2024-05" db="EMBL/GenBank/DDBJ databases">
        <title>A draft genome resource for the thread blight pathogen Marasmius tenuissimus strain MS-2.</title>
        <authorList>
            <person name="Yulfo-Soto G.E."/>
            <person name="Baruah I.K."/>
            <person name="Amoako-Attah I."/>
            <person name="Bukari Y."/>
            <person name="Meinhardt L.W."/>
            <person name="Bailey B.A."/>
            <person name="Cohen S.P."/>
        </authorList>
    </citation>
    <scope>NUCLEOTIDE SEQUENCE [LARGE SCALE GENOMIC DNA]</scope>
    <source>
        <strain evidence="2 3">MS-2</strain>
    </source>
</reference>
<keyword evidence="1" id="KW-0812">Transmembrane</keyword>
<evidence type="ECO:0000313" key="3">
    <source>
        <dbReference type="Proteomes" id="UP001437256"/>
    </source>
</evidence>
<dbReference type="Pfam" id="PF06687">
    <property type="entry name" value="SUR7"/>
    <property type="match status" value="1"/>
</dbReference>
<name>A0ABR2ZUP5_9AGAR</name>
<keyword evidence="1" id="KW-1133">Transmembrane helix</keyword>